<organism evidence="2 3">
    <name type="scientific">Paenibacillus piri</name>
    <dbReference type="NCBI Taxonomy" id="2547395"/>
    <lineage>
        <taxon>Bacteria</taxon>
        <taxon>Bacillati</taxon>
        <taxon>Bacillota</taxon>
        <taxon>Bacilli</taxon>
        <taxon>Bacillales</taxon>
        <taxon>Paenibacillaceae</taxon>
        <taxon>Paenibacillus</taxon>
    </lineage>
</organism>
<dbReference type="Proteomes" id="UP000295636">
    <property type="component" value="Unassembled WGS sequence"/>
</dbReference>
<gene>
    <name evidence="2" type="ORF">E1757_20690</name>
</gene>
<sequence length="46" mass="4965">MAAACNRSGRSRCKLVSLRLQDGNASSHKSPFQRNSFQPIGTCVPS</sequence>
<name>A0A4R5KKB2_9BACL</name>
<protein>
    <submittedName>
        <fullName evidence="2">TraY domain-containing protein</fullName>
    </submittedName>
</protein>
<evidence type="ECO:0000313" key="3">
    <source>
        <dbReference type="Proteomes" id="UP000295636"/>
    </source>
</evidence>
<accession>A0A4R5KKB2</accession>
<evidence type="ECO:0000313" key="2">
    <source>
        <dbReference type="EMBL" id="TDF95582.1"/>
    </source>
</evidence>
<feature type="region of interest" description="Disordered" evidence="1">
    <location>
        <begin position="24"/>
        <end position="46"/>
    </location>
</feature>
<reference evidence="2 3" key="1">
    <citation type="submission" date="2019-03" db="EMBL/GenBank/DDBJ databases">
        <title>This is whole genome sequence of Paenibacillus sp MS74 strain.</title>
        <authorList>
            <person name="Trinh H.N."/>
        </authorList>
    </citation>
    <scope>NUCLEOTIDE SEQUENCE [LARGE SCALE GENOMIC DNA]</scope>
    <source>
        <strain evidence="2 3">MS74</strain>
    </source>
</reference>
<proteinExistence type="predicted"/>
<dbReference type="AlphaFoldDB" id="A0A4R5KKB2"/>
<comment type="caution">
    <text evidence="2">The sequence shown here is derived from an EMBL/GenBank/DDBJ whole genome shotgun (WGS) entry which is preliminary data.</text>
</comment>
<evidence type="ECO:0000256" key="1">
    <source>
        <dbReference type="SAM" id="MobiDB-lite"/>
    </source>
</evidence>
<dbReference type="EMBL" id="SMRT01000010">
    <property type="protein sequence ID" value="TDF95582.1"/>
    <property type="molecule type" value="Genomic_DNA"/>
</dbReference>
<keyword evidence="3" id="KW-1185">Reference proteome</keyword>